<dbReference type="GO" id="GO:0004190">
    <property type="term" value="F:aspartic-type endopeptidase activity"/>
    <property type="evidence" value="ECO:0007669"/>
    <property type="project" value="UniProtKB-KW"/>
</dbReference>
<name>A0A834S9R6_9PLEO</name>
<feature type="region of interest" description="Disordered" evidence="3">
    <location>
        <begin position="501"/>
        <end position="520"/>
    </location>
</feature>
<dbReference type="InterPro" id="IPR001584">
    <property type="entry name" value="Integrase_cat-core"/>
</dbReference>
<dbReference type="Pfam" id="PF13976">
    <property type="entry name" value="gag_pre-integrs"/>
    <property type="match status" value="1"/>
</dbReference>
<evidence type="ECO:0000256" key="2">
    <source>
        <dbReference type="ARBA" id="ARBA00022884"/>
    </source>
</evidence>
<dbReference type="GO" id="GO:0015074">
    <property type="term" value="P:DNA integration"/>
    <property type="evidence" value="ECO:0007669"/>
    <property type="project" value="InterPro"/>
</dbReference>
<dbReference type="AlphaFoldDB" id="A0A834S9R6"/>
<dbReference type="SUPFAM" id="SSF56672">
    <property type="entry name" value="DNA/RNA polymerases"/>
    <property type="match status" value="1"/>
</dbReference>
<dbReference type="GeneID" id="90953860"/>
<evidence type="ECO:0000259" key="4">
    <source>
        <dbReference type="PROSITE" id="PS50994"/>
    </source>
</evidence>
<evidence type="ECO:0000256" key="1">
    <source>
        <dbReference type="ARBA" id="ARBA00022750"/>
    </source>
</evidence>
<keyword evidence="1" id="KW-0378">Hydrolase</keyword>
<dbReference type="Gene3D" id="3.30.420.10">
    <property type="entry name" value="Ribonuclease H-like superfamily/Ribonuclease H"/>
    <property type="match status" value="1"/>
</dbReference>
<evidence type="ECO:0000256" key="3">
    <source>
        <dbReference type="SAM" id="MobiDB-lite"/>
    </source>
</evidence>
<protein>
    <recommendedName>
        <fullName evidence="4">Integrase catalytic domain-containing protein</fullName>
    </recommendedName>
</protein>
<organism evidence="5 6">
    <name type="scientific">Pyrenophora tritici-repentis</name>
    <dbReference type="NCBI Taxonomy" id="45151"/>
    <lineage>
        <taxon>Eukaryota</taxon>
        <taxon>Fungi</taxon>
        <taxon>Dikarya</taxon>
        <taxon>Ascomycota</taxon>
        <taxon>Pezizomycotina</taxon>
        <taxon>Dothideomycetes</taxon>
        <taxon>Pleosporomycetidae</taxon>
        <taxon>Pleosporales</taxon>
        <taxon>Pleosporineae</taxon>
        <taxon>Pleosporaceae</taxon>
        <taxon>Pyrenophora</taxon>
    </lineage>
</organism>
<keyword evidence="1" id="KW-0064">Aspartyl protease</keyword>
<dbReference type="InterPro" id="IPR054722">
    <property type="entry name" value="PolX-like_BBD"/>
</dbReference>
<dbReference type="PANTHER" id="PTHR11439">
    <property type="entry name" value="GAG-POL-RELATED RETROTRANSPOSON"/>
    <property type="match status" value="1"/>
</dbReference>
<proteinExistence type="predicted"/>
<keyword evidence="1" id="KW-0645">Protease</keyword>
<dbReference type="CDD" id="cd09272">
    <property type="entry name" value="RNase_HI_RT_Ty1"/>
    <property type="match status" value="1"/>
</dbReference>
<comment type="caution">
    <text evidence="5">The sequence shown here is derived from an EMBL/GenBank/DDBJ whole genome shotgun (WGS) entry which is preliminary data.</text>
</comment>
<dbReference type="Proteomes" id="UP000245464">
    <property type="component" value="Chromosome 1"/>
</dbReference>
<dbReference type="PROSITE" id="PS50994">
    <property type="entry name" value="INTEGRASE"/>
    <property type="match status" value="1"/>
</dbReference>
<dbReference type="GO" id="GO:0003723">
    <property type="term" value="F:RNA binding"/>
    <property type="evidence" value="ECO:0007669"/>
    <property type="project" value="UniProtKB-KW"/>
</dbReference>
<gene>
    <name evidence="5" type="ORF">PtrM4_003920</name>
</gene>
<dbReference type="InterPro" id="IPR013103">
    <property type="entry name" value="RVT_2"/>
</dbReference>
<dbReference type="EMBL" id="NQIK02000001">
    <property type="protein sequence ID" value="KAF7576152.1"/>
    <property type="molecule type" value="Genomic_DNA"/>
</dbReference>
<dbReference type="InterPro" id="IPR043502">
    <property type="entry name" value="DNA/RNA_pol_sf"/>
</dbReference>
<evidence type="ECO:0000313" key="6">
    <source>
        <dbReference type="Proteomes" id="UP000245464"/>
    </source>
</evidence>
<dbReference type="InterPro" id="IPR012337">
    <property type="entry name" value="RNaseH-like_sf"/>
</dbReference>
<dbReference type="SUPFAM" id="SSF53098">
    <property type="entry name" value="Ribonuclease H-like"/>
    <property type="match status" value="1"/>
</dbReference>
<accession>A0A834S9R6</accession>
<keyword evidence="2" id="KW-0694">RNA-binding</keyword>
<reference evidence="5" key="1">
    <citation type="journal article" date="2018" name="BMC Genomics">
        <title>Comparative genomics of the wheat fungal pathogen Pyrenophora tritici-repentis reveals chromosomal variations and genome plasticity.</title>
        <authorList>
            <person name="Moolhuijzen P."/>
            <person name="See P.T."/>
            <person name="Hane J.K."/>
            <person name="Shi G."/>
            <person name="Liu Z."/>
            <person name="Oliver R.P."/>
            <person name="Moffat C.S."/>
        </authorList>
    </citation>
    <scope>NUCLEOTIDE SEQUENCE [LARGE SCALE GENOMIC DNA]</scope>
    <source>
        <strain evidence="5">M4</strain>
    </source>
</reference>
<dbReference type="Pfam" id="PF25597">
    <property type="entry name" value="SH3_retrovirus"/>
    <property type="match status" value="1"/>
</dbReference>
<dbReference type="InterPro" id="IPR025724">
    <property type="entry name" value="GAG-pre-integrase_dom"/>
</dbReference>
<feature type="domain" description="Integrase catalytic" evidence="4">
    <location>
        <begin position="195"/>
        <end position="363"/>
    </location>
</feature>
<dbReference type="GO" id="GO:0005634">
    <property type="term" value="C:nucleus"/>
    <property type="evidence" value="ECO:0007669"/>
    <property type="project" value="UniProtKB-ARBA"/>
</dbReference>
<dbReference type="InterPro" id="IPR036397">
    <property type="entry name" value="RNaseH_sf"/>
</dbReference>
<dbReference type="KEGG" id="ptrr:90953860"/>
<dbReference type="RefSeq" id="XP_065964898.1">
    <property type="nucleotide sequence ID" value="XM_066102696.1"/>
</dbReference>
<evidence type="ECO:0000313" key="5">
    <source>
        <dbReference type="EMBL" id="KAF7576152.1"/>
    </source>
</evidence>
<dbReference type="InterPro" id="IPR057670">
    <property type="entry name" value="SH3_retrovirus"/>
</dbReference>
<sequence>MDSGTTIHVGNDLGRFTNIRPPMTGDFLWAGNTRVWIKAYGSVTLRVDSADGHRLLYLENVAYCPDLHCSLVSFRILRRQGLWWDTKSDPTILRRSDDSELAVLHEKYGQWILELNDAEARAAFSTQQPTRRTAVRKRAEAIVWHKRLGHPGSDALEHLVNQSEGVKIVGVPTVKCDACGISKSKRMIRRTPRTILEGPGERVAIDFHDYEAESTTKEKSQMLINCRVTGYIWDFYLSDNRTARVILKSLKMLVTFMMNQFGITVKVIETDNEIFSVKPEVARWCRTRGIVLEPSAPDTQAQNGGAERSGGVVKEKGRAMRLDAHLPWDQWPEIARTAVYLHNRTPKYQNRWRSPYEMFFTAIAFQNGVVTSPRKPNLSHLRAYGCKAFAMTDDTKRGKGRLQRFDPKAWIGYLVGYRSTNIFRIWVPSIGKVISTRDVVFDEEVVYSGEHKEVMDNLMHSTTEEIAAWIRTIELPLDQIPHGKNLELSTKMRPLLERRKMGGSSMMRREGRDDDTGGYGLQSEETAYGKQGLDTSYGEHGVQTGAQREHGLSAGVPREQCDAGGYGLQSEETAYGKQGLDTSYGKQGLASGILHPEHRMLKEPWAAAFMAGTKAGNVQNLAGERLDKAKLERMMRNGKKPHRSQLPPPPQANGLREDHELFYFFKEAEITHLHSHKETRSWSEVPAKTARKTDQQVLDSMWVYTYKFDKHHRFQKCKARLVVRGDQQRNVTAQETYAATLAGRSFRMLVSIAARFDLELKQYDVSNAFVNADIDRTVYMRMPPGYRKQGTILQLNKALYGLRISPLLWQRHFTAFLLEIGFSPVPHEPCCMIRDGVFIFFYVDDIILASSKRHAEVARKVEEELKQRYNLTGGKDLQWFLGVEVIRDREKRKIWLSQKAYVEKIARLATNKDQRHNTPMARVELVAREGLATPGEINLYQRKIGSLLFAAVNTRPDVAFPVSRLARFLTNPGPLHQEAADRVLLYLESTKLLSLSFGGDDQLVVASDASFADNTADRKSSQGYVIKLFGGLIAWRANKQDTITTSTTEAELLALSQVAKESMFVRMLLEELRVELTEKTITIQCDNTQTIRLINEEISQLTTKLRHVDIHNHWLRQEAKRKSIRVVYVPSGEMLADGFTKTLPANNWPQFLTQVGLVEVKERDVEEADPEEILEKMESLVI</sequence>
<dbReference type="Pfam" id="PF07727">
    <property type="entry name" value="RVT_2"/>
    <property type="match status" value="1"/>
</dbReference>
<dbReference type="Pfam" id="PF22936">
    <property type="entry name" value="Pol_BBD"/>
    <property type="match status" value="1"/>
</dbReference>